<dbReference type="Pfam" id="PF01909">
    <property type="entry name" value="NTP_transf_2"/>
    <property type="match status" value="1"/>
</dbReference>
<comment type="domain">
    <text evidence="7">Has four distinct domains: an N-terminal nucleotidyltransferase (NT) domain responsible for UTase activity, a central HD domain that encodes UR activity, and two C-terminal ACT domains that seem to have a role in glutamine sensing.</text>
</comment>
<comment type="catalytic activity">
    <reaction evidence="7">
        <text>[protein-PII]-uridylyl-L-tyrosine + H2O = [protein-PII]-L-tyrosine + UMP + H(+)</text>
        <dbReference type="Rhea" id="RHEA:48600"/>
        <dbReference type="Rhea" id="RHEA-COMP:12147"/>
        <dbReference type="Rhea" id="RHEA-COMP:12148"/>
        <dbReference type="ChEBI" id="CHEBI:15377"/>
        <dbReference type="ChEBI" id="CHEBI:15378"/>
        <dbReference type="ChEBI" id="CHEBI:46858"/>
        <dbReference type="ChEBI" id="CHEBI:57865"/>
        <dbReference type="ChEBI" id="CHEBI:90602"/>
    </reaction>
</comment>
<name>D9XJ17_STRVT</name>
<evidence type="ECO:0000256" key="2">
    <source>
        <dbReference type="ARBA" id="ARBA00022695"/>
    </source>
</evidence>
<keyword evidence="3" id="KW-0677">Repeat</keyword>
<dbReference type="SUPFAM" id="SSF55021">
    <property type="entry name" value="ACT-like"/>
    <property type="match status" value="1"/>
</dbReference>
<proteinExistence type="inferred from homology"/>
<dbReference type="InterPro" id="IPR002912">
    <property type="entry name" value="ACT_dom"/>
</dbReference>
<keyword evidence="4 7" id="KW-0378">Hydrolase</keyword>
<dbReference type="NCBIfam" id="TIGR01693">
    <property type="entry name" value="UTase_glnD"/>
    <property type="match status" value="1"/>
</dbReference>
<keyword evidence="5 7" id="KW-0460">Magnesium</keyword>
<dbReference type="STRING" id="591159.SSQG_05650"/>
<dbReference type="EMBL" id="GG657757">
    <property type="protein sequence ID" value="EFL35132.1"/>
    <property type="molecule type" value="Genomic_DNA"/>
</dbReference>
<comment type="activity regulation">
    <text evidence="7">Uridylyltransferase (UTase) activity is inhibited by glutamine, while glutamine activates uridylyl-removing (UR) activity.</text>
</comment>
<dbReference type="InterPro" id="IPR006674">
    <property type="entry name" value="HD_domain"/>
</dbReference>
<comment type="cofactor">
    <cofactor evidence="7">
        <name>Mg(2+)</name>
        <dbReference type="ChEBI" id="CHEBI:18420"/>
    </cofactor>
</comment>
<dbReference type="PROSITE" id="PS51831">
    <property type="entry name" value="HD"/>
    <property type="match status" value="1"/>
</dbReference>
<evidence type="ECO:0000259" key="9">
    <source>
        <dbReference type="PROSITE" id="PS51671"/>
    </source>
</evidence>
<dbReference type="SUPFAM" id="SSF109604">
    <property type="entry name" value="HD-domain/PDEase-like"/>
    <property type="match status" value="1"/>
</dbReference>
<comment type="catalytic activity">
    <reaction evidence="7">
        <text>[protein-PII]-L-tyrosine + UTP = [protein-PII]-uridylyl-L-tyrosine + diphosphate</text>
        <dbReference type="Rhea" id="RHEA:13673"/>
        <dbReference type="Rhea" id="RHEA-COMP:12147"/>
        <dbReference type="Rhea" id="RHEA-COMP:12148"/>
        <dbReference type="ChEBI" id="CHEBI:33019"/>
        <dbReference type="ChEBI" id="CHEBI:46398"/>
        <dbReference type="ChEBI" id="CHEBI:46858"/>
        <dbReference type="ChEBI" id="CHEBI:90602"/>
        <dbReference type="EC" id="2.7.7.59"/>
    </reaction>
</comment>
<dbReference type="eggNOG" id="COG2844">
    <property type="taxonomic scope" value="Bacteria"/>
</dbReference>
<dbReference type="EC" id="3.1.4.-" evidence="7"/>
<dbReference type="CDD" id="cd04899">
    <property type="entry name" value="ACT_ACR-UUR-like_2"/>
    <property type="match status" value="1"/>
</dbReference>
<dbReference type="GO" id="GO:0008081">
    <property type="term" value="F:phosphoric diester hydrolase activity"/>
    <property type="evidence" value="ECO:0007669"/>
    <property type="project" value="UniProtKB-UniRule"/>
</dbReference>
<dbReference type="CDD" id="cd00077">
    <property type="entry name" value="HDc"/>
    <property type="match status" value="1"/>
</dbReference>
<dbReference type="InterPro" id="IPR013546">
    <property type="entry name" value="PII_UdlTrfase/GS_AdlTrfase"/>
</dbReference>
<dbReference type="GO" id="GO:0008773">
    <property type="term" value="F:[protein-PII] uridylyltransferase activity"/>
    <property type="evidence" value="ECO:0007669"/>
    <property type="project" value="UniProtKB-UniRule"/>
</dbReference>
<dbReference type="InterPro" id="IPR010043">
    <property type="entry name" value="UTase/UR"/>
</dbReference>
<dbReference type="HAMAP" id="MF_00277">
    <property type="entry name" value="PII_uridylyl_transf"/>
    <property type="match status" value="1"/>
</dbReference>
<accession>D9XJ17</accession>
<comment type="function">
    <text evidence="7">Modifies, by uridylylation and deuridylylation, the PII regulatory proteins (GlnB and homologs), in response to the nitrogen status of the cell that GlnD senses through the glutamine level. Under low glutamine levels, catalyzes the conversion of the PII proteins and UTP to PII-UMP and PPi, while under higher glutamine levels, GlnD hydrolyzes PII-UMP to PII and UMP (deuridylylation). Thus, controls uridylylation state and activity of the PII proteins, and plays an important role in the regulation of nitrogen metabolism.</text>
</comment>
<evidence type="ECO:0000256" key="5">
    <source>
        <dbReference type="ARBA" id="ARBA00022842"/>
    </source>
</evidence>
<dbReference type="InterPro" id="IPR002934">
    <property type="entry name" value="Polymerase_NTP_transf_dom"/>
</dbReference>
<keyword evidence="6 7" id="KW-0511">Multifunctional enzyme</keyword>
<dbReference type="Proteomes" id="UP000004184">
    <property type="component" value="Unassembled WGS sequence"/>
</dbReference>
<dbReference type="PANTHER" id="PTHR47320">
    <property type="entry name" value="BIFUNCTIONAL URIDYLYLTRANSFERASE/URIDYLYL-REMOVING ENZYME"/>
    <property type="match status" value="1"/>
</dbReference>
<dbReference type="SMART" id="SM00471">
    <property type="entry name" value="HDc"/>
    <property type="match status" value="1"/>
</dbReference>
<dbReference type="PIRSF" id="PIRSF006288">
    <property type="entry name" value="PII_uridyltransf"/>
    <property type="match status" value="1"/>
</dbReference>
<evidence type="ECO:0000256" key="4">
    <source>
        <dbReference type="ARBA" id="ARBA00022801"/>
    </source>
</evidence>
<evidence type="ECO:0000256" key="8">
    <source>
        <dbReference type="SAM" id="MobiDB-lite"/>
    </source>
</evidence>
<evidence type="ECO:0000256" key="7">
    <source>
        <dbReference type="HAMAP-Rule" id="MF_00277"/>
    </source>
</evidence>
<dbReference type="NCBIfam" id="NF002895">
    <property type="entry name" value="PRK03381.1"/>
    <property type="match status" value="1"/>
</dbReference>
<reference evidence="12" key="1">
    <citation type="submission" date="2009-02" db="EMBL/GenBank/DDBJ databases">
        <title>Annotation of Streptomyces viridochromogenes strain DSM 40736.</title>
        <authorList>
            <consortium name="The Broad Institute Genome Sequencing Platform"/>
            <consortium name="Broad Institute Microbial Sequencing Center"/>
            <person name="Fischbach M."/>
            <person name="Godfrey P."/>
            <person name="Ward D."/>
            <person name="Young S."/>
            <person name="Zeng Q."/>
            <person name="Koehrsen M."/>
            <person name="Alvarado L."/>
            <person name="Berlin A.M."/>
            <person name="Bochicchio J."/>
            <person name="Borenstein D."/>
            <person name="Chapman S.B."/>
            <person name="Chen Z."/>
            <person name="Engels R."/>
            <person name="Freedman E."/>
            <person name="Gellesch M."/>
            <person name="Goldberg J."/>
            <person name="Griggs A."/>
            <person name="Gujja S."/>
            <person name="Heilman E.R."/>
            <person name="Heiman D.I."/>
            <person name="Hepburn T.A."/>
            <person name="Howarth C."/>
            <person name="Jen D."/>
            <person name="Larson L."/>
            <person name="Lewis B."/>
            <person name="Mehta T."/>
            <person name="Park D."/>
            <person name="Pearson M."/>
            <person name="Richards J."/>
            <person name="Roberts A."/>
            <person name="Saif S."/>
            <person name="Shea T.D."/>
            <person name="Shenoy N."/>
            <person name="Sisk P."/>
            <person name="Stolte C."/>
            <person name="Sykes S.N."/>
            <person name="Thomson T."/>
            <person name="Walk T."/>
            <person name="White J."/>
            <person name="Yandava C."/>
            <person name="Straight P."/>
            <person name="Clardy J."/>
            <person name="Hung D."/>
            <person name="Kolter R."/>
            <person name="Mekalanos J."/>
            <person name="Walker S."/>
            <person name="Walsh C.T."/>
            <person name="Wieland-Brown L.C."/>
            <person name="Haas B."/>
            <person name="Nusbaum C."/>
            <person name="Birren B."/>
        </authorList>
    </citation>
    <scope>NUCLEOTIDE SEQUENCE [LARGE SCALE GENOMIC DNA]</scope>
    <source>
        <strain evidence="12">DSM 40736 / JCM 4977 / BCRC 1201 / Tue 494</strain>
    </source>
</reference>
<keyword evidence="12" id="KW-1185">Reference proteome</keyword>
<evidence type="ECO:0000313" key="11">
    <source>
        <dbReference type="EMBL" id="EFL35132.1"/>
    </source>
</evidence>
<dbReference type="PANTHER" id="PTHR47320:SF1">
    <property type="entry name" value="BIFUNCTIONAL URIDYLYLTRANSFERASE_URIDYLYL-REMOVING ENZYME"/>
    <property type="match status" value="1"/>
</dbReference>
<dbReference type="InterPro" id="IPR043519">
    <property type="entry name" value="NT_sf"/>
</dbReference>
<dbReference type="GO" id="GO:0006808">
    <property type="term" value="P:regulation of nitrogen utilization"/>
    <property type="evidence" value="ECO:0007669"/>
    <property type="project" value="UniProtKB-UniRule"/>
</dbReference>
<evidence type="ECO:0000256" key="6">
    <source>
        <dbReference type="ARBA" id="ARBA00023268"/>
    </source>
</evidence>
<keyword evidence="2 7" id="KW-0548">Nucleotidyltransferase</keyword>
<dbReference type="AlphaFoldDB" id="D9XJ17"/>
<dbReference type="InterPro" id="IPR045865">
    <property type="entry name" value="ACT-like_dom_sf"/>
</dbReference>
<dbReference type="EC" id="2.7.7.59" evidence="7"/>
<sequence>MRVLARTSEAGRQNRSRRVTGTDVRKEAEDSGPSGYAAARLRLLTEETRSGPPRRAALAELTDDWLTRLFASGAEGLRGASLVAVGGYGRGELSPRSDLDLLLLHDGSDPKAVAALADRLWYPVWDLGLALDHSVRTPAEARKTAGEDLKVQLGLLDARHIAGDLGLTAGLRTAVLADWRNQAPKRLPELQELCAERGERQGELQYLLEPDLKEARGGLRDATALRAVAASWLADAPREGLADARRRLLDVRDALHLATGRATDRLALQEQDQVAAELGLLDADTLLRQVYEAARVISYASDVTWREVGRVLRSRAVRPRLRAMLGGGKPTAERSPLAEGVVEQDGEVVLARAARPERDPVLPLRAAAAAAQAGLPLSLHAVRRLAATVRPVPTPWPAEAREQLVTLLGSGRPTVEVWEALEAEGLITRLLPDWERVRCRPQRNAVHLWTVDRHLIETAVRASEFTRRVSRPDLLLVAALLHDIGKGWPGDHCVAGEIIAKDVTARIGFDRQDVAVVATLVRHHLLLVDTATRRDLEDPATLRSVAEAVGSQSTLELLHALTEADALATGPAAWSAWRGSLVADLVQRVSAVLAGDAPDDPEEAAPTAEQERLALEAVATGSPVLALRAQTEQPAGQEPSGAPEPLGVELLIAVPDQPGVLPAVAGVLAMHRLTVRTAELRSLYLPDGVDGSVLLLDWRVAAEYGSLPQAARLRADLVRALDGSLDIAGRLAERDAAYPRRRGVIAPPPRVSVHPAASRLATVIEVRSQDAPGLLFRIGRALEDANVRVRSAHVSTLGANAVDAFYVTGPEGAPLPGDEAESVARKLEETLRG</sequence>
<comment type="similarity">
    <text evidence="7">Belongs to the GlnD family.</text>
</comment>
<dbReference type="PROSITE" id="PS51671">
    <property type="entry name" value="ACT"/>
    <property type="match status" value="2"/>
</dbReference>
<feature type="domain" description="ACT" evidence="9">
    <location>
        <begin position="763"/>
        <end position="833"/>
    </location>
</feature>
<dbReference type="InterPro" id="IPR003607">
    <property type="entry name" value="HD/PDEase_dom"/>
</dbReference>
<dbReference type="Gene3D" id="1.10.3090.10">
    <property type="entry name" value="cca-adding enzyme, domain 2"/>
    <property type="match status" value="1"/>
</dbReference>
<feature type="region of interest" description="Disordered" evidence="8">
    <location>
        <begin position="1"/>
        <end position="33"/>
    </location>
</feature>
<evidence type="ECO:0000256" key="1">
    <source>
        <dbReference type="ARBA" id="ARBA00022679"/>
    </source>
</evidence>
<dbReference type="Pfam" id="PF01842">
    <property type="entry name" value="ACT"/>
    <property type="match status" value="1"/>
</dbReference>
<dbReference type="Pfam" id="PF01966">
    <property type="entry name" value="HD"/>
    <property type="match status" value="1"/>
</dbReference>
<comment type="caution">
    <text evidence="7">Lacks conserved residue(s) required for the propagation of feature annotation.</text>
</comment>
<dbReference type="SUPFAM" id="SSF81301">
    <property type="entry name" value="Nucleotidyltransferase"/>
    <property type="match status" value="1"/>
</dbReference>
<dbReference type="SUPFAM" id="SSF81593">
    <property type="entry name" value="Nucleotidyltransferase substrate binding subunit/domain"/>
    <property type="match status" value="1"/>
</dbReference>
<protein>
    <recommendedName>
        <fullName evidence="7">Bifunctional uridylyltransferase/uridylyl-removing enzyme</fullName>
        <shortName evidence="7">UTase/UR</shortName>
    </recommendedName>
    <alternativeName>
        <fullName evidence="7">Bifunctional [protein-PII] modification enzyme</fullName>
    </alternativeName>
    <alternativeName>
        <fullName evidence="7">Bifunctional nitrogen sensor protein</fullName>
    </alternativeName>
    <domain>
        <recommendedName>
            <fullName evidence="7">[Protein-PII] uridylyltransferase</fullName>
            <shortName evidence="7">PII uridylyltransferase</shortName>
            <shortName evidence="7">UTase</shortName>
            <ecNumber evidence="7">2.7.7.59</ecNumber>
        </recommendedName>
    </domain>
    <domain>
        <recommendedName>
            <fullName evidence="7">[Protein-PII]-UMP uridylyl-removing enzyme</fullName>
            <shortName evidence="7">UR</shortName>
            <ecNumber evidence="7">3.1.4.-</ecNumber>
        </recommendedName>
    </domain>
</protein>
<dbReference type="HOGENOM" id="CLU_012833_2_0_11"/>
<feature type="domain" description="HD" evidence="10">
    <location>
        <begin position="451"/>
        <end position="574"/>
    </location>
</feature>
<evidence type="ECO:0000313" key="12">
    <source>
        <dbReference type="Proteomes" id="UP000004184"/>
    </source>
</evidence>
<dbReference type="Pfam" id="PF08335">
    <property type="entry name" value="GlnD_UR_UTase"/>
    <property type="match status" value="1"/>
</dbReference>
<gene>
    <name evidence="7" type="primary">glnD</name>
    <name evidence="11" type="ORF">SSQG_05650</name>
</gene>
<evidence type="ECO:0000256" key="3">
    <source>
        <dbReference type="ARBA" id="ARBA00022737"/>
    </source>
</evidence>
<feature type="region of interest" description="Uridylyltransferase" evidence="7">
    <location>
        <begin position="1"/>
        <end position="336"/>
    </location>
</feature>
<feature type="domain" description="ACT" evidence="9">
    <location>
        <begin position="649"/>
        <end position="732"/>
    </location>
</feature>
<organism evidence="11 12">
    <name type="scientific">Streptomyces viridochromogenes (strain DSM 40736 / JCM 4977 / BCRC 1201 / Tue 494)</name>
    <dbReference type="NCBI Taxonomy" id="591159"/>
    <lineage>
        <taxon>Bacteria</taxon>
        <taxon>Bacillati</taxon>
        <taxon>Actinomycetota</taxon>
        <taxon>Actinomycetes</taxon>
        <taxon>Kitasatosporales</taxon>
        <taxon>Streptomycetaceae</taxon>
        <taxon>Streptomyces</taxon>
    </lineage>
</organism>
<keyword evidence="1 7" id="KW-0808">Transferase</keyword>
<evidence type="ECO:0000259" key="10">
    <source>
        <dbReference type="PROSITE" id="PS51831"/>
    </source>
</evidence>